<dbReference type="OrthoDB" id="5464689at2"/>
<accession>A0A4R6UKR3</accession>
<keyword evidence="3" id="KW-0804">Transcription</keyword>
<dbReference type="InterPro" id="IPR018060">
    <property type="entry name" value="HTH_AraC"/>
</dbReference>
<name>A0A4R6UKR3_9PSEU</name>
<dbReference type="InterPro" id="IPR009057">
    <property type="entry name" value="Homeodomain-like_sf"/>
</dbReference>
<proteinExistence type="predicted"/>
<sequence length="171" mass="18539">MTVAMNPIDLATGVLVERYQVTVERAITMLEELASTSEAGVDDYASWLVARCGDSTVRLKPADEPAHVRRAMAYIAANADSDIGIEDIARAARVGPRGLQSAFQKSRGQTPMAFLRSVRMNNAHVDLVAGDPTKGDTVSEIAARRGFTNAGRFSVEHRKIFGCSPSHTLHR</sequence>
<evidence type="ECO:0000259" key="4">
    <source>
        <dbReference type="PROSITE" id="PS01124"/>
    </source>
</evidence>
<evidence type="ECO:0000256" key="1">
    <source>
        <dbReference type="ARBA" id="ARBA00023015"/>
    </source>
</evidence>
<evidence type="ECO:0000256" key="3">
    <source>
        <dbReference type="ARBA" id="ARBA00023163"/>
    </source>
</evidence>
<dbReference type="SMART" id="SM00342">
    <property type="entry name" value="HTH_ARAC"/>
    <property type="match status" value="1"/>
</dbReference>
<keyword evidence="6" id="KW-1185">Reference proteome</keyword>
<evidence type="ECO:0000313" key="5">
    <source>
        <dbReference type="EMBL" id="TDQ46736.1"/>
    </source>
</evidence>
<keyword evidence="1" id="KW-0805">Transcription regulation</keyword>
<dbReference type="InterPro" id="IPR050204">
    <property type="entry name" value="AraC_XylS_family_regulators"/>
</dbReference>
<dbReference type="PANTHER" id="PTHR46796">
    <property type="entry name" value="HTH-TYPE TRANSCRIPTIONAL ACTIVATOR RHAS-RELATED"/>
    <property type="match status" value="1"/>
</dbReference>
<dbReference type="Pfam" id="PF12833">
    <property type="entry name" value="HTH_18"/>
    <property type="match status" value="1"/>
</dbReference>
<evidence type="ECO:0000256" key="2">
    <source>
        <dbReference type="ARBA" id="ARBA00023125"/>
    </source>
</evidence>
<dbReference type="PROSITE" id="PS01124">
    <property type="entry name" value="HTH_ARAC_FAMILY_2"/>
    <property type="match status" value="1"/>
</dbReference>
<dbReference type="AlphaFoldDB" id="A0A4R6UKR3"/>
<dbReference type="GO" id="GO:0003700">
    <property type="term" value="F:DNA-binding transcription factor activity"/>
    <property type="evidence" value="ECO:0007669"/>
    <property type="project" value="InterPro"/>
</dbReference>
<dbReference type="Gene3D" id="1.10.10.60">
    <property type="entry name" value="Homeodomain-like"/>
    <property type="match status" value="1"/>
</dbReference>
<dbReference type="PANTHER" id="PTHR46796:SF12">
    <property type="entry name" value="HTH-TYPE DNA-BINDING TRANSCRIPTIONAL ACTIVATOR EUTR"/>
    <property type="match status" value="1"/>
</dbReference>
<organism evidence="5 6">
    <name type="scientific">Actinomycetospora succinea</name>
    <dbReference type="NCBI Taxonomy" id="663603"/>
    <lineage>
        <taxon>Bacteria</taxon>
        <taxon>Bacillati</taxon>
        <taxon>Actinomycetota</taxon>
        <taxon>Actinomycetes</taxon>
        <taxon>Pseudonocardiales</taxon>
        <taxon>Pseudonocardiaceae</taxon>
        <taxon>Actinomycetospora</taxon>
    </lineage>
</organism>
<feature type="domain" description="HTH araC/xylS-type" evidence="4">
    <location>
        <begin position="69"/>
        <end position="171"/>
    </location>
</feature>
<keyword evidence="2 5" id="KW-0238">DNA-binding</keyword>
<dbReference type="GO" id="GO:0043565">
    <property type="term" value="F:sequence-specific DNA binding"/>
    <property type="evidence" value="ECO:0007669"/>
    <property type="project" value="InterPro"/>
</dbReference>
<dbReference type="Proteomes" id="UP000295705">
    <property type="component" value="Unassembled WGS sequence"/>
</dbReference>
<comment type="caution">
    <text evidence="5">The sequence shown here is derived from an EMBL/GenBank/DDBJ whole genome shotgun (WGS) entry which is preliminary data.</text>
</comment>
<dbReference type="EMBL" id="SNYO01000015">
    <property type="protein sequence ID" value="TDQ46736.1"/>
    <property type="molecule type" value="Genomic_DNA"/>
</dbReference>
<evidence type="ECO:0000313" key="6">
    <source>
        <dbReference type="Proteomes" id="UP000295705"/>
    </source>
</evidence>
<reference evidence="5 6" key="1">
    <citation type="submission" date="2019-03" db="EMBL/GenBank/DDBJ databases">
        <title>Genomic Encyclopedia of Type Strains, Phase IV (KMG-IV): sequencing the most valuable type-strain genomes for metagenomic binning, comparative biology and taxonomic classification.</title>
        <authorList>
            <person name="Goeker M."/>
        </authorList>
    </citation>
    <scope>NUCLEOTIDE SEQUENCE [LARGE SCALE GENOMIC DNA]</scope>
    <source>
        <strain evidence="5 6">DSM 45775</strain>
    </source>
</reference>
<protein>
    <submittedName>
        <fullName evidence="5">AraC-like DNA-binding protein</fullName>
    </submittedName>
</protein>
<gene>
    <name evidence="5" type="ORF">EV188_115110</name>
</gene>
<dbReference type="SUPFAM" id="SSF46689">
    <property type="entry name" value="Homeodomain-like"/>
    <property type="match status" value="2"/>
</dbReference>